<evidence type="ECO:0000256" key="1">
    <source>
        <dbReference type="ARBA" id="ARBA00004496"/>
    </source>
</evidence>
<proteinExistence type="predicted"/>
<dbReference type="STRING" id="1852522.SAMN06295960_3637"/>
<dbReference type="InterPro" id="IPR011006">
    <property type="entry name" value="CheY-like_superfamily"/>
</dbReference>
<dbReference type="Gene3D" id="3.40.50.2300">
    <property type="match status" value="1"/>
</dbReference>
<dbReference type="AlphaFoldDB" id="A0A1X7LK08"/>
<dbReference type="InterPro" id="IPR051552">
    <property type="entry name" value="HptR"/>
</dbReference>
<feature type="domain" description="HTH araC/xylS-type" evidence="9">
    <location>
        <begin position="430"/>
        <end position="528"/>
    </location>
</feature>
<dbReference type="SUPFAM" id="SSF52172">
    <property type="entry name" value="CheY-like"/>
    <property type="match status" value="1"/>
</dbReference>
<dbReference type="InterPro" id="IPR001789">
    <property type="entry name" value="Sig_transdc_resp-reg_receiver"/>
</dbReference>
<dbReference type="GO" id="GO:0005737">
    <property type="term" value="C:cytoplasm"/>
    <property type="evidence" value="ECO:0007669"/>
    <property type="project" value="UniProtKB-SubCell"/>
</dbReference>
<dbReference type="SMART" id="SM00448">
    <property type="entry name" value="REC"/>
    <property type="match status" value="1"/>
</dbReference>
<dbReference type="InterPro" id="IPR018062">
    <property type="entry name" value="HTH_AraC-typ_CS"/>
</dbReference>
<evidence type="ECO:0000259" key="10">
    <source>
        <dbReference type="PROSITE" id="PS50110"/>
    </source>
</evidence>
<accession>A0A1X7LK08</accession>
<dbReference type="PRINTS" id="PR00032">
    <property type="entry name" value="HTHARAC"/>
</dbReference>
<dbReference type="PANTHER" id="PTHR42713:SF3">
    <property type="entry name" value="TRANSCRIPTIONAL REGULATORY PROTEIN HPTR"/>
    <property type="match status" value="1"/>
</dbReference>
<evidence type="ECO:0000256" key="2">
    <source>
        <dbReference type="ARBA" id="ARBA00022490"/>
    </source>
</evidence>
<evidence type="ECO:0000313" key="11">
    <source>
        <dbReference type="EMBL" id="SMG54000.1"/>
    </source>
</evidence>
<dbReference type="InterPro" id="IPR020449">
    <property type="entry name" value="Tscrpt_reg_AraC-type_HTH"/>
</dbReference>
<dbReference type="SMART" id="SM00342">
    <property type="entry name" value="HTH_ARAC"/>
    <property type="match status" value="1"/>
</dbReference>
<dbReference type="PROSITE" id="PS01124">
    <property type="entry name" value="HTH_ARAC_FAMILY_2"/>
    <property type="match status" value="1"/>
</dbReference>
<evidence type="ECO:0000256" key="6">
    <source>
        <dbReference type="ARBA" id="ARBA00023125"/>
    </source>
</evidence>
<dbReference type="SUPFAM" id="SSF46689">
    <property type="entry name" value="Homeodomain-like"/>
    <property type="match status" value="2"/>
</dbReference>
<dbReference type="GO" id="GO:0043565">
    <property type="term" value="F:sequence-specific DNA binding"/>
    <property type="evidence" value="ECO:0007669"/>
    <property type="project" value="InterPro"/>
</dbReference>
<dbReference type="Pfam" id="PF12833">
    <property type="entry name" value="HTH_18"/>
    <property type="match status" value="1"/>
</dbReference>
<dbReference type="Proteomes" id="UP000193834">
    <property type="component" value="Unassembled WGS sequence"/>
</dbReference>
<evidence type="ECO:0000256" key="3">
    <source>
        <dbReference type="ARBA" id="ARBA00022553"/>
    </source>
</evidence>
<evidence type="ECO:0000259" key="9">
    <source>
        <dbReference type="PROSITE" id="PS01124"/>
    </source>
</evidence>
<keyword evidence="2" id="KW-0963">Cytoplasm</keyword>
<reference evidence="11 12" key="1">
    <citation type="submission" date="2017-04" db="EMBL/GenBank/DDBJ databases">
        <authorList>
            <person name="Afonso C.L."/>
            <person name="Miller P.J."/>
            <person name="Scott M.A."/>
            <person name="Spackman E."/>
            <person name="Goraichik I."/>
            <person name="Dimitrov K.M."/>
            <person name="Suarez D.L."/>
            <person name="Swayne D.E."/>
        </authorList>
    </citation>
    <scope>NUCLEOTIDE SEQUENCE [LARGE SCALE GENOMIC DNA]</scope>
    <source>
        <strain evidence="11 12">11</strain>
    </source>
</reference>
<dbReference type="PROSITE" id="PS50110">
    <property type="entry name" value="RESPONSE_REGULATORY"/>
    <property type="match status" value="1"/>
</dbReference>
<sequence length="539" mass="63665">MAYRALIVDDEVYAVMGIRSGVKWEELQIAEVYEAFHIREAMQVMNKIQIDILICDIEMPRGNGIELLEWVNEHSPNTETIFLTAHSNFSFVQRAIQLDGFDYLLKPVEYHILQTTIGRALDTIKEERELASLREQYKPYYNLWLKKKSLITDKFWNDLFSKKITCTKANTERLIHEYVLPLTAHTLILPIVISVEGWDRELNSADEEVLEYALRNIARDLMLQDRHGDVIQTKLGVNCVLLFLERADELDDLWLEEQCRQYIRYCHQYLYGYVSCYIGKPAVMSKISDMYHKLLDMEYSMMKKNSEVHWLKEQHSSKSGAKLPAFNTWTVLIEQGKKDDMERELCRFFSKLNLEAELNTELLHSFYHSYMQMIHYILYKHGLSLHHLLLSAESSYHEAMPRSIIEMEEWSRRLLCIVHEQLHKDDSVIHRVQRYIRDHLSDTITREELADHVHLNPAYLSRLFKKEVGESLTDYVLNERMKVARELIESSTLPISDIAQSVGYTNFSYFTKMFKKQYQCTPQHYRRQLEETAMRSNSG</sequence>
<dbReference type="Pfam" id="PF00072">
    <property type="entry name" value="Response_reg"/>
    <property type="match status" value="1"/>
</dbReference>
<dbReference type="PANTHER" id="PTHR42713">
    <property type="entry name" value="HISTIDINE KINASE-RELATED"/>
    <property type="match status" value="1"/>
</dbReference>
<dbReference type="Gene3D" id="1.10.10.60">
    <property type="entry name" value="Homeodomain-like"/>
    <property type="match status" value="2"/>
</dbReference>
<protein>
    <submittedName>
        <fullName evidence="11">Two-component system, response regulator YesN</fullName>
    </submittedName>
</protein>
<evidence type="ECO:0000256" key="4">
    <source>
        <dbReference type="ARBA" id="ARBA00023012"/>
    </source>
</evidence>
<evidence type="ECO:0000256" key="8">
    <source>
        <dbReference type="PROSITE-ProRule" id="PRU00169"/>
    </source>
</evidence>
<evidence type="ECO:0000256" key="5">
    <source>
        <dbReference type="ARBA" id="ARBA00023015"/>
    </source>
</evidence>
<dbReference type="GO" id="GO:0003700">
    <property type="term" value="F:DNA-binding transcription factor activity"/>
    <property type="evidence" value="ECO:0007669"/>
    <property type="project" value="InterPro"/>
</dbReference>
<organism evidence="11 12">
    <name type="scientific">Paenibacillus aquistagni</name>
    <dbReference type="NCBI Taxonomy" id="1852522"/>
    <lineage>
        <taxon>Bacteria</taxon>
        <taxon>Bacillati</taxon>
        <taxon>Bacillota</taxon>
        <taxon>Bacilli</taxon>
        <taxon>Bacillales</taxon>
        <taxon>Paenibacillaceae</taxon>
        <taxon>Paenibacillus</taxon>
    </lineage>
</organism>
<dbReference type="InterPro" id="IPR009057">
    <property type="entry name" value="Homeodomain-like_sf"/>
</dbReference>
<keyword evidence="5" id="KW-0805">Transcription regulation</keyword>
<comment type="subcellular location">
    <subcellularLocation>
        <location evidence="1">Cytoplasm</location>
    </subcellularLocation>
</comment>
<evidence type="ECO:0000256" key="7">
    <source>
        <dbReference type="ARBA" id="ARBA00023163"/>
    </source>
</evidence>
<keyword evidence="12" id="KW-1185">Reference proteome</keyword>
<dbReference type="OrthoDB" id="1974963at2"/>
<keyword evidence="4" id="KW-0902">Two-component regulatory system</keyword>
<gene>
    <name evidence="11" type="ORF">SAMN06295960_3637</name>
</gene>
<keyword evidence="7" id="KW-0804">Transcription</keyword>
<name>A0A1X7LK08_9BACL</name>
<dbReference type="GO" id="GO:0000160">
    <property type="term" value="P:phosphorelay signal transduction system"/>
    <property type="evidence" value="ECO:0007669"/>
    <property type="project" value="UniProtKB-KW"/>
</dbReference>
<dbReference type="InterPro" id="IPR018060">
    <property type="entry name" value="HTH_AraC"/>
</dbReference>
<feature type="modified residue" description="4-aspartylphosphate" evidence="8">
    <location>
        <position position="56"/>
    </location>
</feature>
<keyword evidence="6" id="KW-0238">DNA-binding</keyword>
<dbReference type="CDD" id="cd17536">
    <property type="entry name" value="REC_YesN-like"/>
    <property type="match status" value="1"/>
</dbReference>
<dbReference type="EMBL" id="FXAZ01000005">
    <property type="protein sequence ID" value="SMG54000.1"/>
    <property type="molecule type" value="Genomic_DNA"/>
</dbReference>
<dbReference type="RefSeq" id="WP_085496517.1">
    <property type="nucleotide sequence ID" value="NZ_FXAZ01000005.1"/>
</dbReference>
<dbReference type="PROSITE" id="PS00041">
    <property type="entry name" value="HTH_ARAC_FAMILY_1"/>
    <property type="match status" value="1"/>
</dbReference>
<evidence type="ECO:0000313" key="12">
    <source>
        <dbReference type="Proteomes" id="UP000193834"/>
    </source>
</evidence>
<keyword evidence="3 8" id="KW-0597">Phosphoprotein</keyword>
<feature type="domain" description="Response regulatory" evidence="10">
    <location>
        <begin position="4"/>
        <end position="121"/>
    </location>
</feature>